<sequence>MNFYHLASQLEFILEWIQSQPKPKTRETPLKEKFEDRASLKCHTKEYPDNETHVILPRGSHKPFKVEARIDIPSYDGTVDAKKLDSWIDQLETYFNLYGLSKIEKRRKSHGMISNEIYSKTFFLWDIHKTDVMLGISITYEDVFTKYVAGLQWQIQNELRMYSFEDISSASRIAMAIEVKNKNGGLKIEQDVKEHMAMLKKSVGKHIPNCFQKMVEEVDKILTLMMKPTAKVMKEKQELFTLKIQVKQEVIEAIVDTGSEKNLISSSLVEWLGLKITPHPRPYSLGWIKKYFDTQVNR</sequence>
<dbReference type="Gene3D" id="2.40.70.10">
    <property type="entry name" value="Acid Proteases"/>
    <property type="match status" value="1"/>
</dbReference>
<accession>A0ABQ5HR78</accession>
<organism evidence="1 2">
    <name type="scientific">Tanacetum coccineum</name>
    <dbReference type="NCBI Taxonomy" id="301880"/>
    <lineage>
        <taxon>Eukaryota</taxon>
        <taxon>Viridiplantae</taxon>
        <taxon>Streptophyta</taxon>
        <taxon>Embryophyta</taxon>
        <taxon>Tracheophyta</taxon>
        <taxon>Spermatophyta</taxon>
        <taxon>Magnoliopsida</taxon>
        <taxon>eudicotyledons</taxon>
        <taxon>Gunneridae</taxon>
        <taxon>Pentapetalae</taxon>
        <taxon>asterids</taxon>
        <taxon>campanulids</taxon>
        <taxon>Asterales</taxon>
        <taxon>Asteraceae</taxon>
        <taxon>Asteroideae</taxon>
        <taxon>Anthemideae</taxon>
        <taxon>Anthemidinae</taxon>
        <taxon>Tanacetum</taxon>
    </lineage>
</organism>
<name>A0ABQ5HR78_9ASTR</name>
<protein>
    <submittedName>
        <fullName evidence="1">Glutamate-rich WD repeat-containing protein 1</fullName>
    </submittedName>
</protein>
<evidence type="ECO:0000313" key="1">
    <source>
        <dbReference type="EMBL" id="GJT89909.1"/>
    </source>
</evidence>
<keyword evidence="2" id="KW-1185">Reference proteome</keyword>
<comment type="caution">
    <text evidence="1">The sequence shown here is derived from an EMBL/GenBank/DDBJ whole genome shotgun (WGS) entry which is preliminary data.</text>
</comment>
<dbReference type="CDD" id="cd00303">
    <property type="entry name" value="retropepsin_like"/>
    <property type="match status" value="1"/>
</dbReference>
<evidence type="ECO:0000313" key="2">
    <source>
        <dbReference type="Proteomes" id="UP001151760"/>
    </source>
</evidence>
<reference evidence="1" key="2">
    <citation type="submission" date="2022-01" db="EMBL/GenBank/DDBJ databases">
        <authorList>
            <person name="Yamashiro T."/>
            <person name="Shiraishi A."/>
            <person name="Satake H."/>
            <person name="Nakayama K."/>
        </authorList>
    </citation>
    <scope>NUCLEOTIDE SEQUENCE</scope>
</reference>
<dbReference type="Proteomes" id="UP001151760">
    <property type="component" value="Unassembled WGS sequence"/>
</dbReference>
<reference evidence="1" key="1">
    <citation type="journal article" date="2022" name="Int. J. Mol. Sci.">
        <title>Draft Genome of Tanacetum Coccineum: Genomic Comparison of Closely Related Tanacetum-Family Plants.</title>
        <authorList>
            <person name="Yamashiro T."/>
            <person name="Shiraishi A."/>
            <person name="Nakayama K."/>
            <person name="Satake H."/>
        </authorList>
    </citation>
    <scope>NUCLEOTIDE SEQUENCE</scope>
</reference>
<proteinExistence type="predicted"/>
<dbReference type="InterPro" id="IPR021109">
    <property type="entry name" value="Peptidase_aspartic_dom_sf"/>
</dbReference>
<gene>
    <name evidence="1" type="ORF">Tco_1078754</name>
</gene>
<dbReference type="EMBL" id="BQNB010019872">
    <property type="protein sequence ID" value="GJT89909.1"/>
    <property type="molecule type" value="Genomic_DNA"/>
</dbReference>